<accession>A0A347ZR38</accession>
<comment type="subcellular location">
    <subcellularLocation>
        <location evidence="1">Membrane</location>
        <topology evidence="1">Multi-pass membrane protein</topology>
    </subcellularLocation>
</comment>
<keyword evidence="4 5" id="KW-0472">Membrane</keyword>
<name>A0A347ZR38_9CHLR</name>
<comment type="caution">
    <text evidence="7">The sequence shown here is derived from an EMBL/GenBank/DDBJ whole genome shotgun (WGS) entry which is preliminary data.</text>
</comment>
<feature type="domain" description="Yip1" evidence="6">
    <location>
        <begin position="27"/>
        <end position="172"/>
    </location>
</feature>
<sequence length="192" mass="20293">MMDRIIAAFTFKPGVYKEVEDDTTFTSSAWMIVAVVAFLSGLGSTAAAADGIGAGWIFGAIFAALFSVGGFALGAFVIGWVGKTFFNADVTFDELVRTLGLAYVWNVVQFLNIITLAGSGMRWISRPITFLAGLAGLFAWFMAAKEALDLEWPQTIGTVIIGWIVMAIVTAIASGLLAVFGLVSVSTLMGAL</sequence>
<feature type="transmembrane region" description="Helical" evidence="5">
    <location>
        <begin position="102"/>
        <end position="121"/>
    </location>
</feature>
<evidence type="ECO:0000313" key="8">
    <source>
        <dbReference type="Proteomes" id="UP000256388"/>
    </source>
</evidence>
<proteinExistence type="predicted"/>
<evidence type="ECO:0000313" key="7">
    <source>
        <dbReference type="EMBL" id="REG11677.1"/>
    </source>
</evidence>
<dbReference type="Proteomes" id="UP000256388">
    <property type="component" value="Unassembled WGS sequence"/>
</dbReference>
<feature type="transmembrane region" description="Helical" evidence="5">
    <location>
        <begin position="29"/>
        <end position="49"/>
    </location>
</feature>
<dbReference type="Pfam" id="PF04893">
    <property type="entry name" value="Yip1"/>
    <property type="match status" value="1"/>
</dbReference>
<evidence type="ECO:0000256" key="3">
    <source>
        <dbReference type="ARBA" id="ARBA00022989"/>
    </source>
</evidence>
<dbReference type="InterPro" id="IPR006977">
    <property type="entry name" value="Yip1_dom"/>
</dbReference>
<evidence type="ECO:0000256" key="4">
    <source>
        <dbReference type="ARBA" id="ARBA00023136"/>
    </source>
</evidence>
<keyword evidence="3 5" id="KW-1133">Transmembrane helix</keyword>
<keyword evidence="2 5" id="KW-0812">Transmembrane</keyword>
<dbReference type="EMBL" id="QUMS01000001">
    <property type="protein sequence ID" value="REG11677.1"/>
    <property type="molecule type" value="Genomic_DNA"/>
</dbReference>
<protein>
    <recommendedName>
        <fullName evidence="6">Yip1 domain-containing protein</fullName>
    </recommendedName>
</protein>
<evidence type="ECO:0000259" key="6">
    <source>
        <dbReference type="Pfam" id="PF04893"/>
    </source>
</evidence>
<evidence type="ECO:0000256" key="5">
    <source>
        <dbReference type="SAM" id="Phobius"/>
    </source>
</evidence>
<dbReference type="GO" id="GO:0016020">
    <property type="term" value="C:membrane"/>
    <property type="evidence" value="ECO:0007669"/>
    <property type="project" value="UniProtKB-SubCell"/>
</dbReference>
<dbReference type="RefSeq" id="WP_116224797.1">
    <property type="nucleotide sequence ID" value="NZ_AP018437.1"/>
</dbReference>
<organism evidence="7 8">
    <name type="scientific">Pelolinea submarina</name>
    <dbReference type="NCBI Taxonomy" id="913107"/>
    <lineage>
        <taxon>Bacteria</taxon>
        <taxon>Bacillati</taxon>
        <taxon>Chloroflexota</taxon>
        <taxon>Anaerolineae</taxon>
        <taxon>Anaerolineales</taxon>
        <taxon>Anaerolineaceae</taxon>
        <taxon>Pelolinea</taxon>
    </lineage>
</organism>
<evidence type="ECO:0000256" key="1">
    <source>
        <dbReference type="ARBA" id="ARBA00004141"/>
    </source>
</evidence>
<gene>
    <name evidence="7" type="ORF">DFR64_1569</name>
</gene>
<feature type="transmembrane region" description="Helical" evidence="5">
    <location>
        <begin position="160"/>
        <end position="183"/>
    </location>
</feature>
<keyword evidence="8" id="KW-1185">Reference proteome</keyword>
<feature type="transmembrane region" description="Helical" evidence="5">
    <location>
        <begin position="128"/>
        <end position="148"/>
    </location>
</feature>
<dbReference type="AlphaFoldDB" id="A0A347ZR38"/>
<feature type="transmembrane region" description="Helical" evidence="5">
    <location>
        <begin position="56"/>
        <end position="82"/>
    </location>
</feature>
<reference evidence="7 8" key="1">
    <citation type="submission" date="2018-08" db="EMBL/GenBank/DDBJ databases">
        <title>Genomic Encyclopedia of Type Strains, Phase IV (KMG-IV): sequencing the most valuable type-strain genomes for metagenomic binning, comparative biology and taxonomic classification.</title>
        <authorList>
            <person name="Goeker M."/>
        </authorList>
    </citation>
    <scope>NUCLEOTIDE SEQUENCE [LARGE SCALE GENOMIC DNA]</scope>
    <source>
        <strain evidence="7 8">DSM 23923</strain>
    </source>
</reference>
<evidence type="ECO:0000256" key="2">
    <source>
        <dbReference type="ARBA" id="ARBA00022692"/>
    </source>
</evidence>